<keyword evidence="2" id="KW-1185">Reference proteome</keyword>
<dbReference type="SUPFAM" id="SSF58104">
    <property type="entry name" value="Methyl-accepting chemotaxis protein (MCP) signaling domain"/>
    <property type="match status" value="1"/>
</dbReference>
<comment type="caution">
    <text evidence="1">The sequence shown here is derived from an EMBL/GenBank/DDBJ whole genome shotgun (WGS) entry which is preliminary data.</text>
</comment>
<protein>
    <recommendedName>
        <fullName evidence="3">Methyl-accepting chemotaxis protein</fullName>
    </recommendedName>
</protein>
<dbReference type="Proteomes" id="UP001157440">
    <property type="component" value="Unassembled WGS sequence"/>
</dbReference>
<accession>A0AA37TPT6</accession>
<organism evidence="1 2">
    <name type="scientific">Methylobacterium tardum</name>
    <dbReference type="NCBI Taxonomy" id="374432"/>
    <lineage>
        <taxon>Bacteria</taxon>
        <taxon>Pseudomonadati</taxon>
        <taxon>Pseudomonadota</taxon>
        <taxon>Alphaproteobacteria</taxon>
        <taxon>Hyphomicrobiales</taxon>
        <taxon>Methylobacteriaceae</taxon>
        <taxon>Methylobacterium</taxon>
    </lineage>
</organism>
<sequence>MADTAQGTARDSNWVAAARQAEANVSTVVAATEELDGSIQEIRRRVGASSDIARLAVDEADQTAAPVTELHEVAEAIGSVVRLILRSPSRRTCWR</sequence>
<evidence type="ECO:0000313" key="1">
    <source>
        <dbReference type="EMBL" id="GLS73186.1"/>
    </source>
</evidence>
<dbReference type="RefSeq" id="WP_250102828.1">
    <property type="nucleotide sequence ID" value="NZ_BPQZ01000009.1"/>
</dbReference>
<evidence type="ECO:0000313" key="2">
    <source>
        <dbReference type="Proteomes" id="UP001157440"/>
    </source>
</evidence>
<proteinExistence type="predicted"/>
<gene>
    <name evidence="1" type="ORF">GCM10007890_52010</name>
</gene>
<reference evidence="2" key="1">
    <citation type="journal article" date="2019" name="Int. J. Syst. Evol. Microbiol.">
        <title>The Global Catalogue of Microorganisms (GCM) 10K type strain sequencing project: providing services to taxonomists for standard genome sequencing and annotation.</title>
        <authorList>
            <consortium name="The Broad Institute Genomics Platform"/>
            <consortium name="The Broad Institute Genome Sequencing Center for Infectious Disease"/>
            <person name="Wu L."/>
            <person name="Ma J."/>
        </authorList>
    </citation>
    <scope>NUCLEOTIDE SEQUENCE [LARGE SCALE GENOMIC DNA]</scope>
    <source>
        <strain evidence="2">NBRC 103632</strain>
    </source>
</reference>
<name>A0AA37TPT6_9HYPH</name>
<dbReference type="EMBL" id="BSPL01000024">
    <property type="protein sequence ID" value="GLS73186.1"/>
    <property type="molecule type" value="Genomic_DNA"/>
</dbReference>
<dbReference type="Gene3D" id="1.10.287.950">
    <property type="entry name" value="Methyl-accepting chemotaxis protein"/>
    <property type="match status" value="1"/>
</dbReference>
<evidence type="ECO:0008006" key="3">
    <source>
        <dbReference type="Google" id="ProtNLM"/>
    </source>
</evidence>
<dbReference type="AlphaFoldDB" id="A0AA37TPT6"/>